<gene>
    <name evidence="1" type="ORF">JYE49_05075</name>
</gene>
<name>A0AC61MYA6_9FIRM</name>
<accession>A0AC61MYA6</accession>
<protein>
    <submittedName>
        <fullName evidence="1">GGDEF domain-containing protein</fullName>
    </submittedName>
</protein>
<evidence type="ECO:0000313" key="2">
    <source>
        <dbReference type="Proteomes" id="UP000682782"/>
    </source>
</evidence>
<reference evidence="1" key="1">
    <citation type="submission" date="2021-01" db="EMBL/GenBank/DDBJ databases">
        <title>Complete genome sequence of Clostridiales bacterium R-7.</title>
        <authorList>
            <person name="Mahoney-Kurpe S.C."/>
            <person name="Palevich N."/>
            <person name="Koike S."/>
            <person name="Moon C.D."/>
            <person name="Attwood G.T."/>
        </authorList>
    </citation>
    <scope>NUCLEOTIDE SEQUENCE</scope>
    <source>
        <strain evidence="1">R-7</strain>
    </source>
</reference>
<organism evidence="1 2">
    <name type="scientific">Aristaeella hokkaidonensis</name>
    <dbReference type="NCBI Taxonomy" id="3046382"/>
    <lineage>
        <taxon>Bacteria</taxon>
        <taxon>Bacillati</taxon>
        <taxon>Bacillota</taxon>
        <taxon>Clostridia</taxon>
        <taxon>Eubacteriales</taxon>
        <taxon>Aristaeellaceae</taxon>
        <taxon>Aristaeella</taxon>
    </lineage>
</organism>
<sequence>MIECETENTRTLIPSNHSPREEKTIMRRKRIAVLMASIEREYQQHFASGLAEASAGYGIDICIFNSMGYMDVSLSTSEREESMIYDLPDLETFDGIISMPATMGSEATLRKIFEVITPLKGKPHISIDVIQENAVTIQFNDRNSVEELTEHMISRHGAKRIMYVCGPMHSEVAMERLEACRSMMRRYGLEMDEKLLFDGQWTRTGGRQAAEKMLAMHEALPDAILCGNDDMALGVIEYLSEHGIRVPRDVAVTGFDASREAVMRGVTTIRRPIDRTAQKAIEILNKWIDGAKPAEKVIHMNTIPVYGDSCGCLKNQEHLNEMLRNLGTEKWNMETTLTCISMYAGSMAGVGDELEAHHRIHDFIRYWDIRDFFLCVDPSICRETDGEETDSGSYPDEMLLLYGMTDGKTYQPVLYSTHELVPAFDEDRKTTLCLIFCPLYYRNRSFGYVGLNPGSLTSGAALYPFLMLLNGALMSLYLQTNIKRYTSTIEQMAIRDIMTGMLNRRGFLEKAPAVMEKARKNNKVFAILSADMNHMKHINDEFGHQSGDIAICRMGKAMESLGEFSFVPVHISGDEFLAYGILDSMEEAEKLKDCAREAISDLNARDPWICDISASFGIYAAVPQMHDTLDQYMTMADRRMYDEKNSRKFGRRKEDLKINNEKG</sequence>
<proteinExistence type="predicted"/>
<dbReference type="Proteomes" id="UP000682782">
    <property type="component" value="Chromosome"/>
</dbReference>
<dbReference type="EMBL" id="CP068393">
    <property type="protein sequence ID" value="QUC68067.1"/>
    <property type="molecule type" value="Genomic_DNA"/>
</dbReference>
<evidence type="ECO:0000313" key="1">
    <source>
        <dbReference type="EMBL" id="QUC68067.1"/>
    </source>
</evidence>
<keyword evidence="2" id="KW-1185">Reference proteome</keyword>